<feature type="region of interest" description="Disordered" evidence="2">
    <location>
        <begin position="834"/>
        <end position="856"/>
    </location>
</feature>
<feature type="compositionally biased region" description="Polar residues" evidence="2">
    <location>
        <begin position="159"/>
        <end position="169"/>
    </location>
</feature>
<feature type="compositionally biased region" description="Basic and acidic residues" evidence="2">
    <location>
        <begin position="207"/>
        <end position="233"/>
    </location>
</feature>
<feature type="compositionally biased region" description="Basic and acidic residues" evidence="2">
    <location>
        <begin position="267"/>
        <end position="283"/>
    </location>
</feature>
<reference evidence="3" key="1">
    <citation type="submission" date="2023-07" db="EMBL/GenBank/DDBJ databases">
        <authorList>
            <consortium name="AG Swart"/>
            <person name="Singh M."/>
            <person name="Singh A."/>
            <person name="Seah K."/>
            <person name="Emmerich C."/>
        </authorList>
    </citation>
    <scope>NUCLEOTIDE SEQUENCE</scope>
    <source>
        <strain evidence="3">DP1</strain>
    </source>
</reference>
<feature type="compositionally biased region" description="Polar residues" evidence="2">
    <location>
        <begin position="568"/>
        <end position="579"/>
    </location>
</feature>
<feature type="compositionally biased region" description="Basic and acidic residues" evidence="2">
    <location>
        <begin position="109"/>
        <end position="124"/>
    </location>
</feature>
<feature type="compositionally biased region" description="Polar residues" evidence="2">
    <location>
        <begin position="1036"/>
        <end position="1049"/>
    </location>
</feature>
<feature type="compositionally biased region" description="Basic and acidic residues" evidence="2">
    <location>
        <begin position="14"/>
        <end position="32"/>
    </location>
</feature>
<sequence>MEANPSVGSQGTDSHQEGERRQEAREEVKRFGNENSHQAENNPYSDLSNHSGTNNSKHTFQQTYHQNNRFPNSHADPPQQYSKDSEHPSNDGLTNNGGYNAPIDFSNVKYEKSSNSKEESKKPPSDSSSSKRMQNSSDQNSSNKNKNSSKKSKKKFKNPVQSEMKPNTGSEEKSSSEPSFKFTDSNGEETKEYFDNTKISQKSIEISNERLENSKDEEMLDIPKDDHSNSSDKTIKNHLSYLADIENENNFRDDEKSKKRRGYSHSQSDKNEEIKHEYYESSQKRNKNFSGSNYQNIILNTSLEYQDRGINYTKDNQIQSEESIKIKNMSNDFMEKMHMHLQQEMENLESERSMVLNKKQEQLETIQKENDNLKQNKGKIEKENKQLKKDMKKLKKEIKGLKHEIKELKKTIDNENAELNIQRDKSAKLETANNNMENIKKTLEKVITDLKDRIQHLEHSEQALKEENGNLLNKIEQNVSKDKNLEPEIENIKSQVKILEEKKKKNQTEIKELKDNLDTFQNQIDQLKFEKVTLQGQIKTLEEDNKNISASNEDLISESDKDEKAHNDATNQLQDNGNESSHDTRDYTKFLNKIEGLETDLENMTKEADKHKNNYKKYKDELRTLKKENRRTNKISEDYKEKNQQLEKKNRQLKIENNQLSRKYSRLIQEKRSLEENEETKNQIDKVTFDQKAEHLEHIDKIRSTKTPKCCLKTNGKELFQETLIQKAEIREYGLIRHNKKNISKDTDSELARTKGSFTNNFSKSCQCFSDIKKINKNRYNKLDKNYKEKETAFGRLGKCNRVCKCERNDIIMKEKRVRVKRQKSLSLISSECKKEKENSKKLHTNRQKENSKKTSTKFYKEPNKVNIRFKNKKPESMNFPIRSKTAHKRNYSYPNSISAVDQLSKKTYLKEDNRNIKHETLEDIKKLKDLKRKCKMSYKERPRPLEKSSSNQKLAATKLSDYQKFKYSSLTKRAKGNMNHNLEADQEMPNSFYKTYDTSLAQFHTKRLSVGTDMAKYFSVTTTKIDEKDEYLPTSERSTPSNSLQNDSDILIRSPSPQPKSTKKFD</sequence>
<dbReference type="AlphaFoldDB" id="A0AAD1X5E1"/>
<evidence type="ECO:0000313" key="3">
    <source>
        <dbReference type="EMBL" id="CAI2363703.1"/>
    </source>
</evidence>
<feature type="region of interest" description="Disordered" evidence="2">
    <location>
        <begin position="556"/>
        <end position="585"/>
    </location>
</feature>
<feature type="region of interest" description="Disordered" evidence="2">
    <location>
        <begin position="1"/>
        <end position="233"/>
    </location>
</feature>
<comment type="caution">
    <text evidence="3">The sequence shown here is derived from an EMBL/GenBank/DDBJ whole genome shotgun (WGS) entry which is preliminary data.</text>
</comment>
<organism evidence="3 4">
    <name type="scientific">Euplotes crassus</name>
    <dbReference type="NCBI Taxonomy" id="5936"/>
    <lineage>
        <taxon>Eukaryota</taxon>
        <taxon>Sar</taxon>
        <taxon>Alveolata</taxon>
        <taxon>Ciliophora</taxon>
        <taxon>Intramacronucleata</taxon>
        <taxon>Spirotrichea</taxon>
        <taxon>Hypotrichia</taxon>
        <taxon>Euplotida</taxon>
        <taxon>Euplotidae</taxon>
        <taxon>Moneuplotes</taxon>
    </lineage>
</organism>
<feature type="compositionally biased region" description="Basic and acidic residues" evidence="2">
    <location>
        <begin position="558"/>
        <end position="567"/>
    </location>
</feature>
<keyword evidence="4" id="KW-1185">Reference proteome</keyword>
<name>A0AAD1X5E1_EUPCR</name>
<accession>A0AAD1X5E1</accession>
<feature type="coiled-coil region" evidence="1">
    <location>
        <begin position="587"/>
        <end position="677"/>
    </location>
</feature>
<feature type="compositionally biased region" description="Polar residues" evidence="2">
    <location>
        <begin position="197"/>
        <end position="206"/>
    </location>
</feature>
<evidence type="ECO:0000256" key="2">
    <source>
        <dbReference type="SAM" id="MobiDB-lite"/>
    </source>
</evidence>
<feature type="compositionally biased region" description="Low complexity" evidence="2">
    <location>
        <begin position="125"/>
        <end position="146"/>
    </location>
</feature>
<feature type="region of interest" description="Disordered" evidence="2">
    <location>
        <begin position="250"/>
        <end position="290"/>
    </location>
</feature>
<protein>
    <submittedName>
        <fullName evidence="3">Uncharacterized protein</fullName>
    </submittedName>
</protein>
<proteinExistence type="predicted"/>
<gene>
    <name evidence="3" type="ORF">ECRASSUSDP1_LOCUS5040</name>
</gene>
<keyword evidence="1" id="KW-0175">Coiled coil</keyword>
<feature type="compositionally biased region" description="Basic residues" evidence="2">
    <location>
        <begin position="147"/>
        <end position="157"/>
    </location>
</feature>
<dbReference type="SUPFAM" id="SSF57997">
    <property type="entry name" value="Tropomyosin"/>
    <property type="match status" value="1"/>
</dbReference>
<dbReference type="Proteomes" id="UP001295684">
    <property type="component" value="Unassembled WGS sequence"/>
</dbReference>
<feature type="compositionally biased region" description="Polar residues" evidence="2">
    <location>
        <begin position="33"/>
        <end position="71"/>
    </location>
</feature>
<feature type="region of interest" description="Disordered" evidence="2">
    <location>
        <begin position="1029"/>
        <end position="1067"/>
    </location>
</feature>
<dbReference type="EMBL" id="CAMPGE010004853">
    <property type="protein sequence ID" value="CAI2363703.1"/>
    <property type="molecule type" value="Genomic_DNA"/>
</dbReference>
<evidence type="ECO:0000256" key="1">
    <source>
        <dbReference type="SAM" id="Coils"/>
    </source>
</evidence>
<evidence type="ECO:0000313" key="4">
    <source>
        <dbReference type="Proteomes" id="UP001295684"/>
    </source>
</evidence>
<feature type="compositionally biased region" description="Polar residues" evidence="2">
    <location>
        <begin position="1"/>
        <end position="13"/>
    </location>
</feature>